<evidence type="ECO:0000313" key="2">
    <source>
        <dbReference type="Proteomes" id="UP000189940"/>
    </source>
</evidence>
<gene>
    <name evidence="1" type="ORF">B2M20_01825</name>
</gene>
<dbReference type="RefSeq" id="WP_079445390.1">
    <property type="nucleotide sequence ID" value="NZ_MWPQ01000004.1"/>
</dbReference>
<comment type="caution">
    <text evidence="1">The sequence shown here is derived from an EMBL/GenBank/DDBJ whole genome shotgun (WGS) entry which is preliminary data.</text>
</comment>
<accession>A0A1V4I2P5</accession>
<dbReference type="EMBL" id="MWPQ01000004">
    <property type="protein sequence ID" value="OPH84497.1"/>
    <property type="molecule type" value="Genomic_DNA"/>
</dbReference>
<dbReference type="STRING" id="29421.B2M20_01825"/>
<evidence type="ECO:0000313" key="1">
    <source>
        <dbReference type="EMBL" id="OPH84497.1"/>
    </source>
</evidence>
<dbReference type="Proteomes" id="UP000189940">
    <property type="component" value="Unassembled WGS sequence"/>
</dbReference>
<name>A0A1V4I2P5_NITVU</name>
<sequence>MFPFFDKSDFAGVPSQRSKRPIKEFEAAIDRAIGELVRADGACGVDLWSALANVRWHASNGAVVSYSFREAATLVAWVREEGDYILWYCSGPPGVVAPWIGEAMAVKGWSWTASD</sequence>
<protein>
    <submittedName>
        <fullName evidence="1">Uncharacterized protein</fullName>
    </submittedName>
</protein>
<dbReference type="AlphaFoldDB" id="A0A1V4I2P5"/>
<organism evidence="1 2">
    <name type="scientific">Nitrobacter vulgaris</name>
    <dbReference type="NCBI Taxonomy" id="29421"/>
    <lineage>
        <taxon>Bacteria</taxon>
        <taxon>Pseudomonadati</taxon>
        <taxon>Pseudomonadota</taxon>
        <taxon>Alphaproteobacteria</taxon>
        <taxon>Hyphomicrobiales</taxon>
        <taxon>Nitrobacteraceae</taxon>
        <taxon>Nitrobacter</taxon>
    </lineage>
</organism>
<proteinExistence type="predicted"/>
<reference evidence="1 2" key="1">
    <citation type="submission" date="2017-02" db="EMBL/GenBank/DDBJ databases">
        <title>Genome sequence of the nitrite-oxidizing bacterium Nitrobacter vulgaris strain Ab1.</title>
        <authorList>
            <person name="Mellbye B.L."/>
            <person name="Davis E.W."/>
            <person name="Spieck E."/>
            <person name="Chang J.H."/>
            <person name="Bottomley P.J."/>
            <person name="Sayavedra-Soto L.A."/>
        </authorList>
    </citation>
    <scope>NUCLEOTIDE SEQUENCE [LARGE SCALE GENOMIC DNA]</scope>
    <source>
        <strain evidence="1 2">Ab1</strain>
    </source>
</reference>
<keyword evidence="2" id="KW-1185">Reference proteome</keyword>